<dbReference type="EMBL" id="JANCLT010000001">
    <property type="protein sequence ID" value="MCP8967368.1"/>
    <property type="molecule type" value="Genomic_DNA"/>
</dbReference>
<dbReference type="Proteomes" id="UP001156102">
    <property type="component" value="Unassembled WGS sequence"/>
</dbReference>
<evidence type="ECO:0000313" key="3">
    <source>
        <dbReference type="Proteomes" id="UP001156102"/>
    </source>
</evidence>
<feature type="transmembrane region" description="Helical" evidence="1">
    <location>
        <begin position="172"/>
        <end position="201"/>
    </location>
</feature>
<proteinExistence type="predicted"/>
<reference evidence="2" key="1">
    <citation type="submission" date="2022-07" db="EMBL/GenBank/DDBJ databases">
        <authorList>
            <person name="Li W.-J."/>
            <person name="Deng Q.-Q."/>
        </authorList>
    </citation>
    <scope>NUCLEOTIDE SEQUENCE</scope>
    <source>
        <strain evidence="2">SYSU M60031</strain>
    </source>
</reference>
<organism evidence="2 3">
    <name type="scientific">Ectobacillus ponti</name>
    <dbReference type="NCBI Taxonomy" id="2961894"/>
    <lineage>
        <taxon>Bacteria</taxon>
        <taxon>Bacillati</taxon>
        <taxon>Bacillota</taxon>
        <taxon>Bacilli</taxon>
        <taxon>Bacillales</taxon>
        <taxon>Bacillaceae</taxon>
        <taxon>Ectobacillus</taxon>
    </lineage>
</organism>
<comment type="caution">
    <text evidence="2">The sequence shown here is derived from an EMBL/GenBank/DDBJ whole genome shotgun (WGS) entry which is preliminary data.</text>
</comment>
<feature type="transmembrane region" description="Helical" evidence="1">
    <location>
        <begin position="9"/>
        <end position="28"/>
    </location>
</feature>
<feature type="transmembrane region" description="Helical" evidence="1">
    <location>
        <begin position="208"/>
        <end position="227"/>
    </location>
</feature>
<name>A0AA41X551_9BACI</name>
<gene>
    <name evidence="2" type="ORF">NK662_02295</name>
</gene>
<keyword evidence="1" id="KW-0472">Membrane</keyword>
<keyword evidence="1" id="KW-0812">Transmembrane</keyword>
<keyword evidence="3" id="KW-1185">Reference proteome</keyword>
<dbReference type="RefSeq" id="WP_254756932.1">
    <property type="nucleotide sequence ID" value="NZ_JANCLT010000001.1"/>
</dbReference>
<feature type="transmembrane region" description="Helical" evidence="1">
    <location>
        <begin position="303"/>
        <end position="325"/>
    </location>
</feature>
<evidence type="ECO:0000313" key="2">
    <source>
        <dbReference type="EMBL" id="MCP8967368.1"/>
    </source>
</evidence>
<sequence length="564" mass="65921">MKEKKQEQLYLMLAGLLILLFLLPLYVLGENAHIRVHDNLDSNLAWYKVLKESGQAFGSVHAVIPQSINGLPRNAYGTEFSLLIWLHLLFPTMVAYAISQTVVRFVAFWGMYVLLRDHIIKSRTAPWIIAGTALAFSLTPFWPSGMLSTMGHPLALWAFLHIRRHSASWKHWLALLLLPLYSSFVLGFFFFLAAMGGLWVWDVLRHRRWNLSFLSAIVLMTFLYLAIDYRFVHSLLFPEAPTSRHEFQHSRLSLLQTLRLAVKNFAIGHTHVMTIHMYILLPLQLLVLLLAQRMGPGREKRLFLWLMLLNACLSVWYAFWFYRGWQPIKAHVALLNTFNFARFHFLRPMVIYVLLALSLHLLYQRGGAWRRVAMGALALQLLILCFRNEEVYYRYVHAPSFREFYAAPLLQEVERFIGKPKPQYRVASIGLHPAVAQYNGFYTLDTYNNFYPLSYKHAFRRVIAAELAKNRELKQYFDTWGGRCYLFADELGKRYEIRRTSKRRIERLHLDTAAFARLGGQYIFSAVPIMNAAENHLVLRRTFEHRDAAWRIYLYEVKQQGVTP</sequence>
<feature type="transmembrane region" description="Helical" evidence="1">
    <location>
        <begin position="273"/>
        <end position="291"/>
    </location>
</feature>
<feature type="transmembrane region" description="Helical" evidence="1">
    <location>
        <begin position="82"/>
        <end position="115"/>
    </location>
</feature>
<evidence type="ECO:0000256" key="1">
    <source>
        <dbReference type="SAM" id="Phobius"/>
    </source>
</evidence>
<accession>A0AA41X551</accession>
<protein>
    <submittedName>
        <fullName evidence="2">DUF6044 family protein</fullName>
    </submittedName>
</protein>
<keyword evidence="1" id="KW-1133">Transmembrane helix</keyword>
<dbReference type="AlphaFoldDB" id="A0AA41X551"/>
<dbReference type="Pfam" id="PF19510">
    <property type="entry name" value="DUF6044"/>
    <property type="match status" value="1"/>
</dbReference>
<feature type="transmembrane region" description="Helical" evidence="1">
    <location>
        <begin position="345"/>
        <end position="363"/>
    </location>
</feature>
<dbReference type="InterPro" id="IPR046107">
    <property type="entry name" value="DUF6044"/>
</dbReference>
<feature type="transmembrane region" description="Helical" evidence="1">
    <location>
        <begin position="127"/>
        <end position="160"/>
    </location>
</feature>